<dbReference type="SUPFAM" id="SSF47323">
    <property type="entry name" value="Anticodon-binding domain of a subclass of class I aminoacyl-tRNA synthetases"/>
    <property type="match status" value="1"/>
</dbReference>
<dbReference type="SUPFAM" id="SSF52374">
    <property type="entry name" value="Nucleotidylyl transferase"/>
    <property type="match status" value="1"/>
</dbReference>
<accession>A0ABQ2AWN9</accession>
<evidence type="ECO:0000256" key="9">
    <source>
        <dbReference type="ARBA" id="ARBA00022917"/>
    </source>
</evidence>
<dbReference type="CDD" id="cd00672">
    <property type="entry name" value="CysRS_core"/>
    <property type="match status" value="1"/>
</dbReference>
<comment type="catalytic activity">
    <reaction evidence="11 12">
        <text>tRNA(Cys) + L-cysteine + ATP = L-cysteinyl-tRNA(Cys) + AMP + diphosphate</text>
        <dbReference type="Rhea" id="RHEA:17773"/>
        <dbReference type="Rhea" id="RHEA-COMP:9661"/>
        <dbReference type="Rhea" id="RHEA-COMP:9679"/>
        <dbReference type="ChEBI" id="CHEBI:30616"/>
        <dbReference type="ChEBI" id="CHEBI:33019"/>
        <dbReference type="ChEBI" id="CHEBI:35235"/>
        <dbReference type="ChEBI" id="CHEBI:78442"/>
        <dbReference type="ChEBI" id="CHEBI:78517"/>
        <dbReference type="ChEBI" id="CHEBI:456215"/>
        <dbReference type="EC" id="6.1.1.16"/>
    </reaction>
</comment>
<feature type="binding site" evidence="12">
    <location>
        <position position="29"/>
    </location>
    <ligand>
        <name>Zn(2+)</name>
        <dbReference type="ChEBI" id="CHEBI:29105"/>
    </ligand>
</feature>
<dbReference type="InterPro" id="IPR015803">
    <property type="entry name" value="Cys-tRNA-ligase"/>
</dbReference>
<dbReference type="Proteomes" id="UP000643279">
    <property type="component" value="Unassembled WGS sequence"/>
</dbReference>
<feature type="binding site" evidence="12">
    <location>
        <position position="227"/>
    </location>
    <ligand>
        <name>Zn(2+)</name>
        <dbReference type="ChEBI" id="CHEBI:29105"/>
    </ligand>
</feature>
<evidence type="ECO:0000256" key="11">
    <source>
        <dbReference type="ARBA" id="ARBA00047398"/>
    </source>
</evidence>
<evidence type="ECO:0000256" key="10">
    <source>
        <dbReference type="ARBA" id="ARBA00023146"/>
    </source>
</evidence>
<keyword evidence="3 12" id="KW-0963">Cytoplasm</keyword>
<dbReference type="Gene3D" id="1.20.120.1910">
    <property type="entry name" value="Cysteine-tRNA ligase, C-terminal anti-codon recognition domain"/>
    <property type="match status" value="1"/>
</dbReference>
<comment type="subunit">
    <text evidence="2 12">Monomer.</text>
</comment>
<dbReference type="InterPro" id="IPR032678">
    <property type="entry name" value="tRNA-synt_1_cat_dom"/>
</dbReference>
<dbReference type="GO" id="GO:0016874">
    <property type="term" value="F:ligase activity"/>
    <property type="evidence" value="ECO:0007669"/>
    <property type="project" value="UniProtKB-KW"/>
</dbReference>
<keyword evidence="5 12" id="KW-0479">Metal-binding</keyword>
<comment type="cofactor">
    <cofactor evidence="12">
        <name>Zn(2+)</name>
        <dbReference type="ChEBI" id="CHEBI:29105"/>
    </cofactor>
    <text evidence="12">Binds 1 zinc ion per subunit.</text>
</comment>
<evidence type="ECO:0000256" key="12">
    <source>
        <dbReference type="HAMAP-Rule" id="MF_00041"/>
    </source>
</evidence>
<comment type="similarity">
    <text evidence="1 12">Belongs to the class-I aminoacyl-tRNA synthetase family.</text>
</comment>
<feature type="binding site" evidence="12">
    <location>
        <position position="286"/>
    </location>
    <ligand>
        <name>ATP</name>
        <dbReference type="ChEBI" id="CHEBI:30616"/>
    </ligand>
</feature>
<dbReference type="InterPro" id="IPR014729">
    <property type="entry name" value="Rossmann-like_a/b/a_fold"/>
</dbReference>
<keyword evidence="7 12" id="KW-0862">Zinc</keyword>
<evidence type="ECO:0000256" key="8">
    <source>
        <dbReference type="ARBA" id="ARBA00022840"/>
    </source>
</evidence>
<evidence type="ECO:0000256" key="4">
    <source>
        <dbReference type="ARBA" id="ARBA00022598"/>
    </source>
</evidence>
<evidence type="ECO:0000256" key="13">
    <source>
        <dbReference type="SAM" id="MobiDB-lite"/>
    </source>
</evidence>
<feature type="compositionally biased region" description="Basic and acidic residues" evidence="13">
    <location>
        <begin position="185"/>
        <end position="206"/>
    </location>
</feature>
<dbReference type="EMBL" id="BMFW01000012">
    <property type="protein sequence ID" value="GGH97098.1"/>
    <property type="molecule type" value="Genomic_DNA"/>
</dbReference>
<dbReference type="InterPro" id="IPR009080">
    <property type="entry name" value="tRNAsynth_Ia_anticodon-bd"/>
</dbReference>
<dbReference type="Gene3D" id="3.40.50.620">
    <property type="entry name" value="HUPs"/>
    <property type="match status" value="1"/>
</dbReference>
<organism evidence="15 16">
    <name type="scientific">Arthrobacter liuii</name>
    <dbReference type="NCBI Taxonomy" id="1476996"/>
    <lineage>
        <taxon>Bacteria</taxon>
        <taxon>Bacillati</taxon>
        <taxon>Actinomycetota</taxon>
        <taxon>Actinomycetes</taxon>
        <taxon>Micrococcales</taxon>
        <taxon>Micrococcaceae</taxon>
        <taxon>Arthrobacter</taxon>
    </lineage>
</organism>
<feature type="region of interest" description="Disordered" evidence="13">
    <location>
        <begin position="176"/>
        <end position="213"/>
    </location>
</feature>
<evidence type="ECO:0000256" key="2">
    <source>
        <dbReference type="ARBA" id="ARBA00011245"/>
    </source>
</evidence>
<sequence length="488" mass="53301">MTLRFYDTASAEVRNFVPIVDGKVSLYYCGATVQGMPHVGHIRSAIAFDQLTRWLEYRGLRVTVVRNVTDIDDKILAKSEASFAPDFSPEPGEVAGEEWWALAYRYEREFLKAYDTLGVSRPTYEPRATGHIPEMHALIQQLIDRGHAYPALDDSGDVYFDVRSWDKYGALTRQNIDDMQAAPDADPRGKKDPRDFALWKGSKEGEPATASWASPWGAGRPGWHLECSAMVTKYLGAAFDIHGGGLDLRFPHHENEMAQSQAAGHPFANFWMHNGMVTYQGEKMSKSIGNTISPAEMLELAPPRVVRYYLGQAHYRSVLDYRPTSLQEAAAAVERIDGFLAKAAARFGGYTGIADGNYGSASTSINAFCEAMDDDLNVPRALAALHDTVRAGNTALAEGDNDAARQAMHAVVLMAEVLGLNAVAGSEAVSTREADALRVLVEAQLAARAAARADKDWVASDAIRDTLNQAGVVVEDGPDGATWSLKRD</sequence>
<keyword evidence="16" id="KW-1185">Reference proteome</keyword>
<evidence type="ECO:0000256" key="3">
    <source>
        <dbReference type="ARBA" id="ARBA00022490"/>
    </source>
</evidence>
<evidence type="ECO:0000256" key="7">
    <source>
        <dbReference type="ARBA" id="ARBA00022833"/>
    </source>
</evidence>
<dbReference type="Pfam" id="PF01406">
    <property type="entry name" value="tRNA-synt_1e"/>
    <property type="match status" value="1"/>
</dbReference>
<dbReference type="InterPro" id="IPR015273">
    <property type="entry name" value="Cys-tRNA-synt_Ia_DALR"/>
</dbReference>
<protein>
    <recommendedName>
        <fullName evidence="12">Cysteine--tRNA ligase</fullName>
        <ecNumber evidence="12">6.1.1.16</ecNumber>
    </recommendedName>
    <alternativeName>
        <fullName evidence="12">Cysteinyl-tRNA synthetase</fullName>
        <shortName evidence="12">CysRS</shortName>
    </alternativeName>
</protein>
<feature type="binding site" evidence="12">
    <location>
        <position position="252"/>
    </location>
    <ligand>
        <name>Zn(2+)</name>
        <dbReference type="ChEBI" id="CHEBI:29105"/>
    </ligand>
</feature>
<evidence type="ECO:0000313" key="15">
    <source>
        <dbReference type="EMBL" id="GGH97098.1"/>
    </source>
</evidence>
<dbReference type="SMART" id="SM00840">
    <property type="entry name" value="DALR_2"/>
    <property type="match status" value="1"/>
</dbReference>
<feature type="binding site" evidence="12">
    <location>
        <position position="256"/>
    </location>
    <ligand>
        <name>Zn(2+)</name>
        <dbReference type="ChEBI" id="CHEBI:29105"/>
    </ligand>
</feature>
<proteinExistence type="inferred from homology"/>
<dbReference type="PANTHER" id="PTHR10890:SF30">
    <property type="entry name" value="CYSTEINE--TRNA LIGASE"/>
    <property type="match status" value="1"/>
</dbReference>
<dbReference type="HAMAP" id="MF_00041">
    <property type="entry name" value="Cys_tRNA_synth"/>
    <property type="match status" value="1"/>
</dbReference>
<dbReference type="RefSeq" id="WP_188572066.1">
    <property type="nucleotide sequence ID" value="NZ_BMFW01000012.1"/>
</dbReference>
<feature type="domain" description="Cysteinyl-tRNA synthetase class Ia DALR" evidence="14">
    <location>
        <begin position="367"/>
        <end position="429"/>
    </location>
</feature>
<dbReference type="PRINTS" id="PR00983">
    <property type="entry name" value="TRNASYNTHCYS"/>
</dbReference>
<keyword evidence="9 12" id="KW-0648">Protein biosynthesis</keyword>
<gene>
    <name evidence="12 15" type="primary">cysS</name>
    <name evidence="15" type="ORF">GCM10007170_26510</name>
</gene>
<keyword evidence="4 12" id="KW-0436">Ligase</keyword>
<dbReference type="InterPro" id="IPR024909">
    <property type="entry name" value="Cys-tRNA/MSH_ligase"/>
</dbReference>
<keyword evidence="10 12" id="KW-0030">Aminoacyl-tRNA synthetase</keyword>
<dbReference type="PANTHER" id="PTHR10890">
    <property type="entry name" value="CYSTEINYL-TRNA SYNTHETASE"/>
    <property type="match status" value="1"/>
</dbReference>
<dbReference type="NCBIfam" id="TIGR00435">
    <property type="entry name" value="cysS"/>
    <property type="match status" value="1"/>
</dbReference>
<keyword evidence="8 12" id="KW-0067">ATP-binding</keyword>
<comment type="caution">
    <text evidence="15">The sequence shown here is derived from an EMBL/GenBank/DDBJ whole genome shotgun (WGS) entry which is preliminary data.</text>
</comment>
<evidence type="ECO:0000256" key="5">
    <source>
        <dbReference type="ARBA" id="ARBA00022723"/>
    </source>
</evidence>
<keyword evidence="6 12" id="KW-0547">Nucleotide-binding</keyword>
<comment type="subcellular location">
    <subcellularLocation>
        <location evidence="12">Cytoplasm</location>
    </subcellularLocation>
</comment>
<evidence type="ECO:0000259" key="14">
    <source>
        <dbReference type="SMART" id="SM00840"/>
    </source>
</evidence>
<evidence type="ECO:0000313" key="16">
    <source>
        <dbReference type="Proteomes" id="UP000643279"/>
    </source>
</evidence>
<name>A0ABQ2AWN9_9MICC</name>
<dbReference type="Pfam" id="PF09190">
    <property type="entry name" value="DALR_2"/>
    <property type="match status" value="1"/>
</dbReference>
<feature type="short sequence motif" description="'KMSKS' region" evidence="12">
    <location>
        <begin position="283"/>
        <end position="287"/>
    </location>
</feature>
<reference evidence="16" key="1">
    <citation type="journal article" date="2019" name="Int. J. Syst. Evol. Microbiol.">
        <title>The Global Catalogue of Microorganisms (GCM) 10K type strain sequencing project: providing services to taxonomists for standard genome sequencing and annotation.</title>
        <authorList>
            <consortium name="The Broad Institute Genomics Platform"/>
            <consortium name="The Broad Institute Genome Sequencing Center for Infectious Disease"/>
            <person name="Wu L."/>
            <person name="Ma J."/>
        </authorList>
    </citation>
    <scope>NUCLEOTIDE SEQUENCE [LARGE SCALE GENOMIC DNA]</scope>
    <source>
        <strain evidence="16">CGMCC 1.12778</strain>
    </source>
</reference>
<evidence type="ECO:0000256" key="6">
    <source>
        <dbReference type="ARBA" id="ARBA00022741"/>
    </source>
</evidence>
<dbReference type="InterPro" id="IPR056411">
    <property type="entry name" value="CysS_C"/>
</dbReference>
<feature type="short sequence motif" description="'HIGH' region" evidence="12">
    <location>
        <begin position="31"/>
        <end position="41"/>
    </location>
</feature>
<dbReference type="EC" id="6.1.1.16" evidence="12"/>
<dbReference type="Pfam" id="PF23493">
    <property type="entry name" value="CysS_C"/>
    <property type="match status" value="1"/>
</dbReference>
<evidence type="ECO:0000256" key="1">
    <source>
        <dbReference type="ARBA" id="ARBA00005594"/>
    </source>
</evidence>